<feature type="compositionally biased region" description="Basic and acidic residues" evidence="1">
    <location>
        <begin position="7"/>
        <end position="21"/>
    </location>
</feature>
<dbReference type="SMART" id="SM00749">
    <property type="entry name" value="BON"/>
    <property type="match status" value="1"/>
</dbReference>
<dbReference type="Gene3D" id="3.30.1340.30">
    <property type="match status" value="1"/>
</dbReference>
<keyword evidence="4" id="KW-1185">Reference proteome</keyword>
<evidence type="ECO:0000313" key="3">
    <source>
        <dbReference type="EMBL" id="MFG6416276.1"/>
    </source>
</evidence>
<reference evidence="3 4" key="1">
    <citation type="submission" date="2024-09" db="EMBL/GenBank/DDBJ databases">
        <title>Novel species of the genus Pelomonas and Roseateles isolated from streams.</title>
        <authorList>
            <person name="Lu H."/>
        </authorList>
    </citation>
    <scope>NUCLEOTIDE SEQUENCE [LARGE SCALE GENOMIC DNA]</scope>
    <source>
        <strain evidence="3 4">DC23W</strain>
    </source>
</reference>
<feature type="compositionally biased region" description="Low complexity" evidence="1">
    <location>
        <begin position="299"/>
        <end position="312"/>
    </location>
</feature>
<proteinExistence type="predicted"/>
<dbReference type="Proteomes" id="UP001606300">
    <property type="component" value="Unassembled WGS sequence"/>
</dbReference>
<feature type="domain" description="BON" evidence="2">
    <location>
        <begin position="321"/>
        <end position="389"/>
    </location>
</feature>
<feature type="region of interest" description="Disordered" evidence="1">
    <location>
        <begin position="1"/>
        <end position="53"/>
    </location>
</feature>
<evidence type="ECO:0000256" key="1">
    <source>
        <dbReference type="SAM" id="MobiDB-lite"/>
    </source>
</evidence>
<gene>
    <name evidence="3" type="ORF">ACG02S_20485</name>
</gene>
<dbReference type="EMBL" id="JBIGHY010000008">
    <property type="protein sequence ID" value="MFG6416276.1"/>
    <property type="molecule type" value="Genomic_DNA"/>
</dbReference>
<feature type="region of interest" description="Disordered" evidence="1">
    <location>
        <begin position="119"/>
        <end position="147"/>
    </location>
</feature>
<dbReference type="InterPro" id="IPR007055">
    <property type="entry name" value="BON_dom"/>
</dbReference>
<dbReference type="InterPro" id="IPR051686">
    <property type="entry name" value="Lipoprotein_DolP"/>
</dbReference>
<name>A0ABW7ERZ9_9BURK</name>
<sequence length="401" mass="40107">MKFPKSVHPEGWLDHIDRSKESAPVARPAGQPLKPRMTRPSAKIRATDPLGTAPVGYVPPQPMAAAIPPVYASTAPAVAAPGANPERRSSNAMPWVVGVGAGVVLLGVAATMSRQFTGNEAPALPPTVVGEATTPVAPASSPEDTLLAEAPPAAGSVTPAAEAQAEPATPAVEPAPKLAAAPAAAPVPAPAAKMAETPKATEKAVEAPRVAQAAPVTRTLAPQPQTWVLSQAEPPAAALRDTTPAPTVSLQPAAPVATQQPVSPVAPVAPVALPPSSETTPPVAQAVPPVTQPQPEAQPPVVAQQTPSVTSPVTPPVANPEDTGITIKVREALASDTTLAAVPIAVSTDQGVVKLEGQAPDSLAKERATVVAASAAGVRGVDNRLTLPPVTLGAVTQNSGS</sequence>
<feature type="region of interest" description="Disordered" evidence="1">
    <location>
        <begin position="272"/>
        <end position="321"/>
    </location>
</feature>
<dbReference type="PANTHER" id="PTHR34606:SF15">
    <property type="entry name" value="BON DOMAIN-CONTAINING PROTEIN"/>
    <property type="match status" value="1"/>
</dbReference>
<dbReference type="InterPro" id="IPR014004">
    <property type="entry name" value="Transpt-assoc_nodulatn_dom_bac"/>
</dbReference>
<feature type="compositionally biased region" description="Low complexity" evidence="1">
    <location>
        <begin position="272"/>
        <end position="289"/>
    </location>
</feature>
<comment type="caution">
    <text evidence="3">The sequence shown here is derived from an EMBL/GenBank/DDBJ whole genome shotgun (WGS) entry which is preliminary data.</text>
</comment>
<evidence type="ECO:0000313" key="4">
    <source>
        <dbReference type="Proteomes" id="UP001606300"/>
    </source>
</evidence>
<organism evidence="3 4">
    <name type="scientific">Pelomonas dachongensis</name>
    <dbReference type="NCBI Taxonomy" id="3299029"/>
    <lineage>
        <taxon>Bacteria</taxon>
        <taxon>Pseudomonadati</taxon>
        <taxon>Pseudomonadota</taxon>
        <taxon>Betaproteobacteria</taxon>
        <taxon>Burkholderiales</taxon>
        <taxon>Sphaerotilaceae</taxon>
        <taxon>Roseateles</taxon>
    </lineage>
</organism>
<dbReference type="PANTHER" id="PTHR34606">
    <property type="entry name" value="BON DOMAIN-CONTAINING PROTEIN"/>
    <property type="match status" value="1"/>
</dbReference>
<protein>
    <submittedName>
        <fullName evidence="3">BON domain-containing protein</fullName>
    </submittedName>
</protein>
<dbReference type="Pfam" id="PF04972">
    <property type="entry name" value="BON"/>
    <property type="match status" value="1"/>
</dbReference>
<evidence type="ECO:0000259" key="2">
    <source>
        <dbReference type="PROSITE" id="PS50914"/>
    </source>
</evidence>
<dbReference type="PROSITE" id="PS50914">
    <property type="entry name" value="BON"/>
    <property type="match status" value="1"/>
</dbReference>
<dbReference type="RefSeq" id="WP_394472338.1">
    <property type="nucleotide sequence ID" value="NZ_JBIGHY010000008.1"/>
</dbReference>
<accession>A0ABW7ERZ9</accession>